<dbReference type="InterPro" id="IPR006379">
    <property type="entry name" value="HAD-SF_hydro_IIB"/>
</dbReference>
<dbReference type="SUPFAM" id="SSF56784">
    <property type="entry name" value="HAD-like"/>
    <property type="match status" value="1"/>
</dbReference>
<gene>
    <name evidence="1" type="ORF">X841_02785</name>
</gene>
<dbReference type="RefSeq" id="WP_011680842.1">
    <property type="nucleotide sequence ID" value="NZ_CM002372.1"/>
</dbReference>
<accession>A0A0E2Q2I8</accession>
<dbReference type="PANTHER" id="PTHR10000:SF8">
    <property type="entry name" value="HAD SUPERFAMILY HYDROLASE-LIKE, TYPE 3"/>
    <property type="match status" value="1"/>
</dbReference>
<sequence>MNQNQVKLIAIDMDGTLLNSQKEIPEENIKAIQEATAAGIKIVLCTGRPRSGIVPHFEKLGLSEEEYIIMNNGCSTYETKNWTLLESESLSRSEMEELLQACEDFPGVALTFTGEKSYYVVGNEVPELVAYDAGTVFTEAKARSLEEIFEEGQVIFQAMYMAESEPLDAFQNAVQDRLDQSYSTVRSQEYIFEVMPQGATKASGLKHLAEKLDINRDQIMALGDAANDLEMLQFVGQSVAMGNASDDIKSLSKYVTLTNDQAGVAYAIRTWAL</sequence>
<name>A0A0E2Q2I8_STRTR</name>
<dbReference type="PROSITE" id="PS01228">
    <property type="entry name" value="COF_1"/>
    <property type="match status" value="1"/>
</dbReference>
<reference evidence="2" key="1">
    <citation type="submission" date="2013-12" db="EMBL/GenBank/DDBJ databases">
        <title>Genome sequences of Streptococcus thermophilus strains MTH17CL396 and M17PTZA496 isolated from Fontina cheese in Valle d'Aosta region (Italy).</title>
        <authorList>
            <person name="Treu L."/>
            <person name="Giacomini A."/>
            <person name="Corich V."/>
            <person name="Vendramin V."/>
            <person name="Bovo B."/>
        </authorList>
    </citation>
    <scope>NUCLEOTIDE SEQUENCE [LARGE SCALE GENOMIC DNA]</scope>
    <source>
        <strain evidence="2">M17PTZA496</strain>
    </source>
</reference>
<dbReference type="GO" id="GO:0005829">
    <property type="term" value="C:cytosol"/>
    <property type="evidence" value="ECO:0007669"/>
    <property type="project" value="TreeGrafter"/>
</dbReference>
<protein>
    <submittedName>
        <fullName evidence="1">Haloacid dehalogenase</fullName>
    </submittedName>
</protein>
<dbReference type="Proteomes" id="UP000024559">
    <property type="component" value="Chromosome"/>
</dbReference>
<dbReference type="PANTHER" id="PTHR10000">
    <property type="entry name" value="PHOSPHOSERINE PHOSPHATASE"/>
    <property type="match status" value="1"/>
</dbReference>
<dbReference type="AlphaFoldDB" id="A0A0E2Q2I8"/>
<dbReference type="GO" id="GO:0000287">
    <property type="term" value="F:magnesium ion binding"/>
    <property type="evidence" value="ECO:0007669"/>
    <property type="project" value="TreeGrafter"/>
</dbReference>
<dbReference type="NCBIfam" id="TIGR00099">
    <property type="entry name" value="Cof-subfamily"/>
    <property type="match status" value="1"/>
</dbReference>
<proteinExistence type="predicted"/>
<dbReference type="EMBL" id="AZJT01000019">
    <property type="protein sequence ID" value="ETW91142.1"/>
    <property type="molecule type" value="Genomic_DNA"/>
</dbReference>
<dbReference type="SFLD" id="SFLDG01144">
    <property type="entry name" value="C2.B.4:_PGP_Like"/>
    <property type="match status" value="1"/>
</dbReference>
<dbReference type="SFLD" id="SFLDS00003">
    <property type="entry name" value="Haloacid_Dehalogenase"/>
    <property type="match status" value="1"/>
</dbReference>
<dbReference type="Gene3D" id="3.40.50.1000">
    <property type="entry name" value="HAD superfamily/HAD-like"/>
    <property type="match status" value="1"/>
</dbReference>
<dbReference type="NCBIfam" id="TIGR01484">
    <property type="entry name" value="HAD-SF-IIB"/>
    <property type="match status" value="1"/>
</dbReference>
<dbReference type="GO" id="GO:0016791">
    <property type="term" value="F:phosphatase activity"/>
    <property type="evidence" value="ECO:0007669"/>
    <property type="project" value="UniProtKB-ARBA"/>
</dbReference>
<evidence type="ECO:0000313" key="2">
    <source>
        <dbReference type="Proteomes" id="UP000024559"/>
    </source>
</evidence>
<comment type="caution">
    <text evidence="1">The sequence shown here is derived from an EMBL/GenBank/DDBJ whole genome shotgun (WGS) entry which is preliminary data.</text>
</comment>
<dbReference type="SFLD" id="SFLDG01140">
    <property type="entry name" value="C2.B:_Phosphomannomutase_and_P"/>
    <property type="match status" value="1"/>
</dbReference>
<dbReference type="CDD" id="cd07516">
    <property type="entry name" value="HAD_Pase"/>
    <property type="match status" value="1"/>
</dbReference>
<dbReference type="PATRIC" id="fig|1433289.7.peg.555"/>
<dbReference type="InterPro" id="IPR023214">
    <property type="entry name" value="HAD_sf"/>
</dbReference>
<dbReference type="InterPro" id="IPR000150">
    <property type="entry name" value="Cof"/>
</dbReference>
<dbReference type="HOGENOM" id="CLU_044146_0_1_9"/>
<dbReference type="Pfam" id="PF08282">
    <property type="entry name" value="Hydrolase_3"/>
    <property type="match status" value="1"/>
</dbReference>
<evidence type="ECO:0000313" key="1">
    <source>
        <dbReference type="EMBL" id="ETW91142.1"/>
    </source>
</evidence>
<dbReference type="Gene3D" id="3.30.1240.10">
    <property type="match status" value="1"/>
</dbReference>
<dbReference type="PROSITE" id="PS01229">
    <property type="entry name" value="COF_2"/>
    <property type="match status" value="1"/>
</dbReference>
<organism evidence="1 2">
    <name type="scientific">Streptococcus thermophilus M17PTZA496</name>
    <dbReference type="NCBI Taxonomy" id="1433289"/>
    <lineage>
        <taxon>Bacteria</taxon>
        <taxon>Bacillati</taxon>
        <taxon>Bacillota</taxon>
        <taxon>Bacilli</taxon>
        <taxon>Lactobacillales</taxon>
        <taxon>Streptococcaceae</taxon>
        <taxon>Streptococcus</taxon>
    </lineage>
</organism>
<dbReference type="InterPro" id="IPR036412">
    <property type="entry name" value="HAD-like_sf"/>
</dbReference>